<dbReference type="PANTHER" id="PTHR37299">
    <property type="entry name" value="TRANSCRIPTIONAL REGULATOR-RELATED"/>
    <property type="match status" value="1"/>
</dbReference>
<name>A0ABR8JVF0_9BACT</name>
<dbReference type="InterPro" id="IPR046947">
    <property type="entry name" value="LytR-like"/>
</dbReference>
<evidence type="ECO:0000259" key="3">
    <source>
        <dbReference type="PROSITE" id="PS50930"/>
    </source>
</evidence>
<dbReference type="Pfam" id="PF04397">
    <property type="entry name" value="LytTR"/>
    <property type="match status" value="1"/>
</dbReference>
<feature type="modified residue" description="4-aspartylphosphate" evidence="1">
    <location>
        <position position="60"/>
    </location>
</feature>
<dbReference type="SUPFAM" id="SSF52172">
    <property type="entry name" value="CheY-like"/>
    <property type="match status" value="1"/>
</dbReference>
<dbReference type="SMART" id="SM00448">
    <property type="entry name" value="REC"/>
    <property type="match status" value="1"/>
</dbReference>
<dbReference type="Proteomes" id="UP000606003">
    <property type="component" value="Unassembled WGS sequence"/>
</dbReference>
<dbReference type="Gene3D" id="2.40.50.1020">
    <property type="entry name" value="LytTr DNA-binding domain"/>
    <property type="match status" value="1"/>
</dbReference>
<dbReference type="PANTHER" id="PTHR37299:SF1">
    <property type="entry name" value="STAGE 0 SPORULATION PROTEIN A HOMOLOG"/>
    <property type="match status" value="1"/>
</dbReference>
<dbReference type="InterPro" id="IPR001789">
    <property type="entry name" value="Sig_transdc_resp-reg_receiver"/>
</dbReference>
<dbReference type="InterPro" id="IPR011006">
    <property type="entry name" value="CheY-like_superfamily"/>
</dbReference>
<reference evidence="4 5" key="1">
    <citation type="submission" date="2020-09" db="EMBL/GenBank/DDBJ databases">
        <authorList>
            <person name="Kim M.K."/>
        </authorList>
    </citation>
    <scope>NUCLEOTIDE SEQUENCE [LARGE SCALE GENOMIC DNA]</scope>
    <source>
        <strain evidence="4 5">BT189</strain>
    </source>
</reference>
<dbReference type="PROSITE" id="PS50110">
    <property type="entry name" value="RESPONSE_REGULATORY"/>
    <property type="match status" value="1"/>
</dbReference>
<feature type="domain" description="Response regulatory" evidence="2">
    <location>
        <begin position="8"/>
        <end position="121"/>
    </location>
</feature>
<protein>
    <submittedName>
        <fullName evidence="4">Response regulator transcription factor</fullName>
    </submittedName>
</protein>
<dbReference type="SMART" id="SM00850">
    <property type="entry name" value="LytTR"/>
    <property type="match status" value="1"/>
</dbReference>
<feature type="domain" description="HTH LytTR-type" evidence="3">
    <location>
        <begin position="148"/>
        <end position="246"/>
    </location>
</feature>
<evidence type="ECO:0000256" key="1">
    <source>
        <dbReference type="PROSITE-ProRule" id="PRU00169"/>
    </source>
</evidence>
<evidence type="ECO:0000259" key="2">
    <source>
        <dbReference type="PROSITE" id="PS50110"/>
    </source>
</evidence>
<gene>
    <name evidence="4" type="ORF">IC234_06225</name>
</gene>
<keyword evidence="5" id="KW-1185">Reference proteome</keyword>
<dbReference type="InterPro" id="IPR007492">
    <property type="entry name" value="LytTR_DNA-bd_dom"/>
</dbReference>
<comment type="caution">
    <text evidence="4">The sequence shown here is derived from an EMBL/GenBank/DDBJ whole genome shotgun (WGS) entry which is preliminary data.</text>
</comment>
<dbReference type="PROSITE" id="PS50930">
    <property type="entry name" value="HTH_LYTTR"/>
    <property type="match status" value="1"/>
</dbReference>
<evidence type="ECO:0000313" key="4">
    <source>
        <dbReference type="EMBL" id="MBD2721719.1"/>
    </source>
</evidence>
<dbReference type="Pfam" id="PF00072">
    <property type="entry name" value="Response_reg"/>
    <property type="match status" value="1"/>
</dbReference>
<accession>A0ABR8JVF0</accession>
<organism evidence="4 5">
    <name type="scientific">Hymenobacter armeniacus</name>
    <dbReference type="NCBI Taxonomy" id="2771358"/>
    <lineage>
        <taxon>Bacteria</taxon>
        <taxon>Pseudomonadati</taxon>
        <taxon>Bacteroidota</taxon>
        <taxon>Cytophagia</taxon>
        <taxon>Cytophagales</taxon>
        <taxon>Hymenobacteraceae</taxon>
        <taxon>Hymenobacter</taxon>
    </lineage>
</organism>
<keyword evidence="1" id="KW-0597">Phosphoprotein</keyword>
<proteinExistence type="predicted"/>
<sequence length="247" mass="28219">MNPAAPLTCLVVDDNEMNRFNLEHLIELSPHLRLTASFANAVDCLAFFTGGGRADVLFLDIEMPELSGLELVRILPVPPPDIILVTSHRDYAVDAFDLSVSDYLVKPVELPRFLQAVQRVVQRREAPPAAADHRLPVETVPGAPVQHLFVKVNKKLMRINLSDILYVEALSDYCVLVLDKQKLIVYSTLRRLEERLPVQQFARVHRSYIVNMRRIEAVEDHMVQFARHEVPVGKSYQEGFQRQLRDF</sequence>
<dbReference type="EMBL" id="JACXAC010000002">
    <property type="protein sequence ID" value="MBD2721719.1"/>
    <property type="molecule type" value="Genomic_DNA"/>
</dbReference>
<dbReference type="RefSeq" id="WP_190922991.1">
    <property type="nucleotide sequence ID" value="NZ_JACXAC010000002.1"/>
</dbReference>
<evidence type="ECO:0000313" key="5">
    <source>
        <dbReference type="Proteomes" id="UP000606003"/>
    </source>
</evidence>
<dbReference type="Gene3D" id="3.40.50.2300">
    <property type="match status" value="1"/>
</dbReference>